<evidence type="ECO:0000313" key="4">
    <source>
        <dbReference type="Proteomes" id="UP000740557"/>
    </source>
</evidence>
<dbReference type="EC" id="2.4.-.-" evidence="3"/>
<reference evidence="3" key="1">
    <citation type="submission" date="2020-04" db="EMBL/GenBank/DDBJ databases">
        <authorList>
            <person name="Zhang T."/>
        </authorList>
    </citation>
    <scope>NUCLEOTIDE SEQUENCE</scope>
    <source>
        <strain evidence="3">HKST-UBA79</strain>
    </source>
</reference>
<dbReference type="Pfam" id="PF00534">
    <property type="entry name" value="Glycos_transf_1"/>
    <property type="match status" value="1"/>
</dbReference>
<organism evidence="3 4">
    <name type="scientific">candidate division WWE3 bacterium</name>
    <dbReference type="NCBI Taxonomy" id="2053526"/>
    <lineage>
        <taxon>Bacteria</taxon>
        <taxon>Katanobacteria</taxon>
    </lineage>
</organism>
<dbReference type="AlphaFoldDB" id="A0A955EDZ3"/>
<dbReference type="PANTHER" id="PTHR45947">
    <property type="entry name" value="SULFOQUINOVOSYL TRANSFERASE SQD2"/>
    <property type="match status" value="1"/>
</dbReference>
<comment type="caution">
    <text evidence="3">The sequence shown here is derived from an EMBL/GenBank/DDBJ whole genome shotgun (WGS) entry which is preliminary data.</text>
</comment>
<dbReference type="GO" id="GO:0016757">
    <property type="term" value="F:glycosyltransferase activity"/>
    <property type="evidence" value="ECO:0007669"/>
    <property type="project" value="UniProtKB-KW"/>
</dbReference>
<dbReference type="SUPFAM" id="SSF53756">
    <property type="entry name" value="UDP-Glycosyltransferase/glycogen phosphorylase"/>
    <property type="match status" value="1"/>
</dbReference>
<evidence type="ECO:0000313" key="3">
    <source>
        <dbReference type="EMBL" id="MCA9307973.1"/>
    </source>
</evidence>
<keyword evidence="3" id="KW-0808">Transferase</keyword>
<keyword evidence="3" id="KW-0328">Glycosyltransferase</keyword>
<evidence type="ECO:0000259" key="2">
    <source>
        <dbReference type="Pfam" id="PF13439"/>
    </source>
</evidence>
<dbReference type="InterPro" id="IPR028098">
    <property type="entry name" value="Glyco_trans_4-like_N"/>
</dbReference>
<evidence type="ECO:0000259" key="1">
    <source>
        <dbReference type="Pfam" id="PF00534"/>
    </source>
</evidence>
<feature type="domain" description="Glycosyltransferase subfamily 4-like N-terminal" evidence="2">
    <location>
        <begin position="18"/>
        <end position="192"/>
    </location>
</feature>
<dbReference type="Proteomes" id="UP000740557">
    <property type="component" value="Unassembled WGS sequence"/>
</dbReference>
<name>A0A955EDZ3_UNCKA</name>
<dbReference type="PANTHER" id="PTHR45947:SF3">
    <property type="entry name" value="SULFOQUINOVOSYL TRANSFERASE SQD2"/>
    <property type="match status" value="1"/>
</dbReference>
<accession>A0A955EDZ3</accession>
<proteinExistence type="predicted"/>
<dbReference type="Pfam" id="PF13439">
    <property type="entry name" value="Glyco_transf_4"/>
    <property type="match status" value="1"/>
</dbReference>
<sequence length="382" mass="43929">MQKGNPRVAIVVDYLNQYGGAEKTLEAMCELFPEAPIYTSIYEPNQMSEIINSKEIITPDNTKGRLLAKLPKHFTFLMPSVFEAFDLSRFDLIISSGTAWSKSVLTTPDQLHISYIHTPPRFLYGYSVESVQRFKWYYKPFVAYIDHHLRVWDFMAAQRPNYFVANSEEIKERVFKFYKRKATVIYPPVEVEKGLSFKGTKDNISKPYYLVLGRLAAYKNVDLVIEAFNLMDLELKIIGTGKEETKLKRLAKSNVTMLGKLSETEKHKYIENCLGVIFPVKDEDFGIVPIEAFSHGKPVLAHKSGGPKGIIKEGFTGEFFTELTTEGIVEAVKIFDNKVRNNKYNPVEIKNYARQFSKDIFKEKFTDFVNKCWSKHLESKNA</sequence>
<dbReference type="Gene3D" id="3.40.50.2000">
    <property type="entry name" value="Glycogen Phosphorylase B"/>
    <property type="match status" value="2"/>
</dbReference>
<dbReference type="InterPro" id="IPR001296">
    <property type="entry name" value="Glyco_trans_1"/>
</dbReference>
<dbReference type="EMBL" id="JAGQNX010000012">
    <property type="protein sequence ID" value="MCA9307973.1"/>
    <property type="molecule type" value="Genomic_DNA"/>
</dbReference>
<feature type="domain" description="Glycosyl transferase family 1" evidence="1">
    <location>
        <begin position="205"/>
        <end position="333"/>
    </location>
</feature>
<gene>
    <name evidence="3" type="ORF">KC980_00505</name>
</gene>
<reference evidence="3" key="2">
    <citation type="journal article" date="2021" name="Microbiome">
        <title>Successional dynamics and alternative stable states in a saline activated sludge microbial community over 9 years.</title>
        <authorList>
            <person name="Wang Y."/>
            <person name="Ye J."/>
            <person name="Ju F."/>
            <person name="Liu L."/>
            <person name="Boyd J.A."/>
            <person name="Deng Y."/>
            <person name="Parks D.H."/>
            <person name="Jiang X."/>
            <person name="Yin X."/>
            <person name="Woodcroft B.J."/>
            <person name="Tyson G.W."/>
            <person name="Hugenholtz P."/>
            <person name="Polz M.F."/>
            <person name="Zhang T."/>
        </authorList>
    </citation>
    <scope>NUCLEOTIDE SEQUENCE</scope>
    <source>
        <strain evidence="3">HKST-UBA79</strain>
    </source>
</reference>
<dbReference type="InterPro" id="IPR050194">
    <property type="entry name" value="Glycosyltransferase_grp1"/>
</dbReference>
<protein>
    <submittedName>
        <fullName evidence="3">Glycosyltransferase</fullName>
        <ecNumber evidence="3">2.4.-.-</ecNumber>
    </submittedName>
</protein>